<reference evidence="2" key="1">
    <citation type="submission" date="2023-04" db="EMBL/GenBank/DDBJ databases">
        <authorList>
            <person name="Vijverberg K."/>
            <person name="Xiong W."/>
            <person name="Schranz E."/>
        </authorList>
    </citation>
    <scope>NUCLEOTIDE SEQUENCE</scope>
</reference>
<feature type="region of interest" description="Disordered" evidence="1">
    <location>
        <begin position="156"/>
        <end position="196"/>
    </location>
</feature>
<dbReference type="EMBL" id="OX465084">
    <property type="protein sequence ID" value="CAI9297090.1"/>
    <property type="molecule type" value="Genomic_DNA"/>
</dbReference>
<accession>A0AA35ZQN2</accession>
<evidence type="ECO:0000256" key="1">
    <source>
        <dbReference type="SAM" id="MobiDB-lite"/>
    </source>
</evidence>
<dbReference type="Proteomes" id="UP001177003">
    <property type="component" value="Chromosome 8"/>
</dbReference>
<sequence length="306" mass="35127">MTITGGAIKQRGRRWGTRVADKKVIGTSLLLWCSEKERGNMSRSSATTDKYRWMRRRLLHRVVARKCHHFLWFLIGDKESSRKSRRKVQTDFEASKCLPTDLVDLIPRDSKVLAQHIKEPMNQNQIILPHRQHILSHTTKSQHYGPDNRSNVGTEEYQAIHSSPPRRRCLKKQKERDDVELKAADEKRQTEEESARIKVDTKELFRKQHAEVGIMNNIFIKPRPPLNTTATSQKPPVEPTSSSSYSTNRPSKELKSSAKCSHSIDFKLLEAKIDLILDLLAKPPSAPTPDLIVTSSIILKILKRIF</sequence>
<proteinExistence type="predicted"/>
<evidence type="ECO:0000313" key="2">
    <source>
        <dbReference type="EMBL" id="CAI9297090.1"/>
    </source>
</evidence>
<gene>
    <name evidence="2" type="ORF">LSALG_LOCUS35926</name>
</gene>
<feature type="compositionally biased region" description="Low complexity" evidence="1">
    <location>
        <begin position="239"/>
        <end position="249"/>
    </location>
</feature>
<feature type="compositionally biased region" description="Basic and acidic residues" evidence="1">
    <location>
        <begin position="172"/>
        <end position="196"/>
    </location>
</feature>
<organism evidence="2 3">
    <name type="scientific">Lactuca saligna</name>
    <name type="common">Willowleaf lettuce</name>
    <dbReference type="NCBI Taxonomy" id="75948"/>
    <lineage>
        <taxon>Eukaryota</taxon>
        <taxon>Viridiplantae</taxon>
        <taxon>Streptophyta</taxon>
        <taxon>Embryophyta</taxon>
        <taxon>Tracheophyta</taxon>
        <taxon>Spermatophyta</taxon>
        <taxon>Magnoliopsida</taxon>
        <taxon>eudicotyledons</taxon>
        <taxon>Gunneridae</taxon>
        <taxon>Pentapetalae</taxon>
        <taxon>asterids</taxon>
        <taxon>campanulids</taxon>
        <taxon>Asterales</taxon>
        <taxon>Asteraceae</taxon>
        <taxon>Cichorioideae</taxon>
        <taxon>Cichorieae</taxon>
        <taxon>Lactucinae</taxon>
        <taxon>Lactuca</taxon>
    </lineage>
</organism>
<name>A0AA35ZQN2_LACSI</name>
<evidence type="ECO:0000313" key="3">
    <source>
        <dbReference type="Proteomes" id="UP001177003"/>
    </source>
</evidence>
<feature type="region of interest" description="Disordered" evidence="1">
    <location>
        <begin position="221"/>
        <end position="256"/>
    </location>
</feature>
<protein>
    <submittedName>
        <fullName evidence="2">Uncharacterized protein</fullName>
    </submittedName>
</protein>
<dbReference type="AlphaFoldDB" id="A0AA35ZQN2"/>
<keyword evidence="3" id="KW-1185">Reference proteome</keyword>